<dbReference type="GeneID" id="64217167"/>
<dbReference type="AlphaFoldDB" id="A0A1U9YP74"/>
<sequence>MKIIHIGTTIGLLLYFKFFIINGVFNPSMDMMIGLVSLSIFYLLVEYILKRYGYEHKKVWMGWAILILLITSLIFLI</sequence>
<protein>
    <submittedName>
        <fullName evidence="1">Uncharacterized protein</fullName>
    </submittedName>
</protein>
<dbReference type="EMBL" id="CP020557">
    <property type="protein sequence ID" value="ARF68593.1"/>
    <property type="molecule type" value="Genomic_DNA"/>
</dbReference>
<reference evidence="1 2" key="1">
    <citation type="submission" date="2017-03" db="EMBL/GenBank/DDBJ databases">
        <title>Paenibacillus larvae genome sequencing.</title>
        <authorList>
            <person name="Dingman D.W."/>
        </authorList>
    </citation>
    <scope>NUCLEOTIDE SEQUENCE [LARGE SCALE GENOMIC DNA]</scope>
    <source>
        <strain evidence="1 2">SAG 10367</strain>
    </source>
</reference>
<dbReference type="RefSeq" id="WP_077996535.1">
    <property type="nucleotide sequence ID" value="NZ_CP019794.1"/>
</dbReference>
<evidence type="ECO:0000313" key="2">
    <source>
        <dbReference type="Proteomes" id="UP000192727"/>
    </source>
</evidence>
<gene>
    <name evidence="1" type="ORF">B7C51_13460</name>
</gene>
<proteinExistence type="predicted"/>
<dbReference type="Proteomes" id="UP000192727">
    <property type="component" value="Chromosome"/>
</dbReference>
<name>A0A1U9YP74_9BACL</name>
<evidence type="ECO:0000313" key="1">
    <source>
        <dbReference type="EMBL" id="ARF68593.1"/>
    </source>
</evidence>
<accession>A0A1U9YP74</accession>
<organism evidence="1 2">
    <name type="scientific">Paenibacillus larvae subsp. pulvifaciens</name>
    <dbReference type="NCBI Taxonomy" id="1477"/>
    <lineage>
        <taxon>Bacteria</taxon>
        <taxon>Bacillati</taxon>
        <taxon>Bacillota</taxon>
        <taxon>Bacilli</taxon>
        <taxon>Bacillales</taxon>
        <taxon>Paenibacillaceae</taxon>
        <taxon>Paenibacillus</taxon>
    </lineage>
</organism>